<dbReference type="SUPFAM" id="SSF54593">
    <property type="entry name" value="Glyoxalase/Bleomycin resistance protein/Dihydroxybiphenyl dioxygenase"/>
    <property type="match status" value="1"/>
</dbReference>
<dbReference type="Pfam" id="PF18029">
    <property type="entry name" value="Glyoxalase_6"/>
    <property type="match status" value="1"/>
</dbReference>
<evidence type="ECO:0000313" key="2">
    <source>
        <dbReference type="EMBL" id="OEU90473.1"/>
    </source>
</evidence>
<dbReference type="PANTHER" id="PTHR35908:SF1">
    <property type="entry name" value="CONSERVED PROTEIN"/>
    <property type="match status" value="1"/>
</dbReference>
<dbReference type="PATRIC" id="fig|933944.5.peg.5789"/>
<reference evidence="2 3" key="1">
    <citation type="journal article" date="2016" name="Front. Microbiol.">
        <title>Comparative Genomics Analysis of Streptomyces Species Reveals Their Adaptation to the Marine Environment and Their Diversity at the Genomic Level.</title>
        <authorList>
            <person name="Tian X."/>
            <person name="Zhang Z."/>
            <person name="Yang T."/>
            <person name="Chen M."/>
            <person name="Li J."/>
            <person name="Chen F."/>
            <person name="Yang J."/>
            <person name="Li W."/>
            <person name="Zhang B."/>
            <person name="Zhang Z."/>
            <person name="Wu J."/>
            <person name="Zhang C."/>
            <person name="Long L."/>
            <person name="Xiao J."/>
        </authorList>
    </citation>
    <scope>NUCLEOTIDE SEQUENCE [LARGE SCALE GENOMIC DNA]</scope>
    <source>
        <strain evidence="2 3">SCSIO 10390</strain>
    </source>
</reference>
<dbReference type="AlphaFoldDB" id="A0A1E7JQI1"/>
<dbReference type="InterPro" id="IPR041581">
    <property type="entry name" value="Glyoxalase_6"/>
</dbReference>
<accession>A0A1E7JQI1</accession>
<dbReference type="STRING" id="933944.AN215_13615"/>
<protein>
    <submittedName>
        <fullName evidence="2">Glyoxalase</fullName>
    </submittedName>
</protein>
<dbReference type="Gene3D" id="3.10.180.10">
    <property type="entry name" value="2,3-Dihydroxybiphenyl 1,2-Dioxygenase, domain 1"/>
    <property type="match status" value="1"/>
</dbReference>
<evidence type="ECO:0000259" key="1">
    <source>
        <dbReference type="Pfam" id="PF18029"/>
    </source>
</evidence>
<dbReference type="EMBL" id="LJGT01000038">
    <property type="protein sequence ID" value="OEU90473.1"/>
    <property type="molecule type" value="Genomic_DNA"/>
</dbReference>
<proteinExistence type="predicted"/>
<dbReference type="OrthoDB" id="3212826at2"/>
<feature type="domain" description="Glyoxalase-like" evidence="1">
    <location>
        <begin position="6"/>
        <end position="144"/>
    </location>
</feature>
<dbReference type="Proteomes" id="UP000176087">
    <property type="component" value="Unassembled WGS sequence"/>
</dbReference>
<comment type="caution">
    <text evidence="2">The sequence shown here is derived from an EMBL/GenBank/DDBJ whole genome shotgun (WGS) entry which is preliminary data.</text>
</comment>
<dbReference type="InterPro" id="IPR029068">
    <property type="entry name" value="Glyas_Bleomycin-R_OHBP_Dase"/>
</dbReference>
<dbReference type="CDD" id="cd06587">
    <property type="entry name" value="VOC"/>
    <property type="match status" value="1"/>
</dbReference>
<keyword evidence="3" id="KW-1185">Reference proteome</keyword>
<gene>
    <name evidence="2" type="ORF">AN215_13615</name>
</gene>
<evidence type="ECO:0000313" key="3">
    <source>
        <dbReference type="Proteomes" id="UP000176087"/>
    </source>
</evidence>
<dbReference type="PANTHER" id="PTHR35908">
    <property type="entry name" value="HYPOTHETICAL FUSION PROTEIN"/>
    <property type="match status" value="1"/>
</dbReference>
<name>A0A1E7JQI1_9ACTN</name>
<dbReference type="RefSeq" id="WP_070009343.1">
    <property type="nucleotide sequence ID" value="NZ_LJGS01000036.1"/>
</dbReference>
<organism evidence="2 3">
    <name type="scientific">Streptomyces abyssalis</name>
    <dbReference type="NCBI Taxonomy" id="933944"/>
    <lineage>
        <taxon>Bacteria</taxon>
        <taxon>Bacillati</taxon>
        <taxon>Actinomycetota</taxon>
        <taxon>Actinomycetes</taxon>
        <taxon>Kitasatosporales</taxon>
        <taxon>Streptomycetaceae</taxon>
        <taxon>Streptomyces</taxon>
    </lineage>
</organism>
<sequence length="145" mass="15860">MARDIQITLDCADPARLSAFWAEALGYRLQDPPGGFASWEQALEAMGVPPERRNDASAVADPDGSGPRFFFQRVPEGKQAKNRMHVDVRAAPGLEGEARMAVLEAEAERLVSHGATRLERHEPDPPLLTGHIVMADPEGNEFCLD</sequence>